<comment type="cofactor">
    <cofactor evidence="1">
        <name>Fe(2+)</name>
        <dbReference type="ChEBI" id="CHEBI:29033"/>
    </cofactor>
</comment>
<dbReference type="AlphaFoldDB" id="A0A7D5TXL2"/>
<keyword evidence="4" id="KW-0560">Oxidoreductase</keyword>
<accession>A0A7D5TXL2</accession>
<dbReference type="GO" id="GO:0010436">
    <property type="term" value="F:carotenoid dioxygenase activity"/>
    <property type="evidence" value="ECO:0007669"/>
    <property type="project" value="TreeGrafter"/>
</dbReference>
<dbReference type="EMBL" id="CP058909">
    <property type="protein sequence ID" value="QLH84874.1"/>
    <property type="molecule type" value="Genomic_DNA"/>
</dbReference>
<evidence type="ECO:0000256" key="5">
    <source>
        <dbReference type="ARBA" id="ARBA00023004"/>
    </source>
</evidence>
<keyword evidence="7" id="KW-1185">Reference proteome</keyword>
<keyword evidence="5" id="KW-0408">Iron</keyword>
<protein>
    <submittedName>
        <fullName evidence="6">Carotenoid oxygenase family protein</fullName>
    </submittedName>
</protein>
<sequence>MQAGFELGFSTLDDEVSDRSLAVEGTLPDWLDGALVRNGPAVFEVGGDRVAHWFDGLAMVHRFSFEGSSDAVRYTNRALRSETYRRAMATGEISGQFATGGGYLRRVRQLLFDDPTDNCNVHVARVGDSLVAMTEVPRFLNCDPETLETLGEFAFADALTGHINCAHVVPDPHRGETVGLLTAFGRPSEYTLYRLPDGSRSRERIATLPARDPAYVHSFALTERYVVLTEHPFVTNPASFLLPGSESFVDNYDWEPERGTRFRVVDRDTGDVVATRVADPWFVFHHVNAFEAGSGDAAGEPTGDADAGELVVDLVAYPDADVVDGLYLSAAEDWFESGQDGQLRRFRIPLGGGRVTSESRYEGLELPRVARGDRTKSYRYAYAQGAAERDGNHVAKVDVQSGDSRRWEESGLFVEEPVFVRAPDAERPSDEGVVLVTALNTNEERTDLLVLDGETLGERARAPLPHAVPFGFHGRYFSEW</sequence>
<organism evidence="6 7">
    <name type="scientific">Halosimplex pelagicum</name>
    <dbReference type="NCBI Taxonomy" id="869886"/>
    <lineage>
        <taxon>Archaea</taxon>
        <taxon>Methanobacteriati</taxon>
        <taxon>Methanobacteriota</taxon>
        <taxon>Stenosarchaea group</taxon>
        <taxon>Halobacteria</taxon>
        <taxon>Halobacteriales</taxon>
        <taxon>Haloarculaceae</taxon>
        <taxon>Halosimplex</taxon>
    </lineage>
</organism>
<dbReference type="GO" id="GO:0016121">
    <property type="term" value="P:carotene catabolic process"/>
    <property type="evidence" value="ECO:0007669"/>
    <property type="project" value="TreeGrafter"/>
</dbReference>
<dbReference type="Pfam" id="PF03055">
    <property type="entry name" value="RPE65"/>
    <property type="match status" value="1"/>
</dbReference>
<evidence type="ECO:0000313" key="6">
    <source>
        <dbReference type="EMBL" id="QLH84874.1"/>
    </source>
</evidence>
<evidence type="ECO:0000256" key="1">
    <source>
        <dbReference type="ARBA" id="ARBA00001954"/>
    </source>
</evidence>
<keyword evidence="3" id="KW-0479">Metal-binding</keyword>
<evidence type="ECO:0000313" key="7">
    <source>
        <dbReference type="Proteomes" id="UP000509346"/>
    </source>
</evidence>
<dbReference type="InterPro" id="IPR004294">
    <property type="entry name" value="Carotenoid_Oase"/>
</dbReference>
<dbReference type="GO" id="GO:0046872">
    <property type="term" value="F:metal ion binding"/>
    <property type="evidence" value="ECO:0007669"/>
    <property type="project" value="UniProtKB-KW"/>
</dbReference>
<evidence type="ECO:0000256" key="4">
    <source>
        <dbReference type="ARBA" id="ARBA00023002"/>
    </source>
</evidence>
<dbReference type="KEGG" id="hpel:HZS54_01455"/>
<evidence type="ECO:0000256" key="2">
    <source>
        <dbReference type="ARBA" id="ARBA00006787"/>
    </source>
</evidence>
<comment type="similarity">
    <text evidence="2">Belongs to the carotenoid oxygenase family.</text>
</comment>
<name>A0A7D5TXL2_9EURY</name>
<evidence type="ECO:0000256" key="3">
    <source>
        <dbReference type="ARBA" id="ARBA00022723"/>
    </source>
</evidence>
<proteinExistence type="inferred from homology"/>
<reference evidence="6 7" key="1">
    <citation type="submission" date="2020-07" db="EMBL/GenBank/DDBJ databases">
        <title>Halosimplex litoreum sp. nov. and Halosimplex rubrum sp. nov., isolated from different salt environments.</title>
        <authorList>
            <person name="Cui H."/>
        </authorList>
    </citation>
    <scope>NUCLEOTIDE SEQUENCE [LARGE SCALE GENOMIC DNA]</scope>
    <source>
        <strain evidence="6 7">R2</strain>
    </source>
</reference>
<dbReference type="Proteomes" id="UP000509346">
    <property type="component" value="Chromosome"/>
</dbReference>
<gene>
    <name evidence="6" type="ORF">HZS54_01455</name>
</gene>
<dbReference type="PANTHER" id="PTHR10543">
    <property type="entry name" value="BETA-CAROTENE DIOXYGENASE"/>
    <property type="match status" value="1"/>
</dbReference>
<dbReference type="PANTHER" id="PTHR10543:SF24">
    <property type="entry name" value="CAROTENOID ISOMEROOXYGENASE"/>
    <property type="match status" value="1"/>
</dbReference>